<dbReference type="Gene3D" id="1.10.390.10">
    <property type="entry name" value="Neutral Protease Domain 2"/>
    <property type="match status" value="1"/>
</dbReference>
<evidence type="ECO:0000256" key="11">
    <source>
        <dbReference type="ARBA" id="ARBA00022801"/>
    </source>
</evidence>
<comment type="catalytic activity">
    <reaction evidence="1">
        <text>Release of N-terminal glutamate (and to a lesser extent aspartate) from a peptide.</text>
        <dbReference type="EC" id="3.4.11.7"/>
    </reaction>
</comment>
<dbReference type="InterPro" id="IPR014782">
    <property type="entry name" value="Peptidase_M1_dom"/>
</dbReference>
<dbReference type="GO" id="GO:0005886">
    <property type="term" value="C:plasma membrane"/>
    <property type="evidence" value="ECO:0007669"/>
    <property type="project" value="UniProtKB-SubCell"/>
</dbReference>
<evidence type="ECO:0000256" key="2">
    <source>
        <dbReference type="ARBA" id="ARBA00001947"/>
    </source>
</evidence>
<dbReference type="GO" id="GO:0046872">
    <property type="term" value="F:metal ion binding"/>
    <property type="evidence" value="ECO:0007669"/>
    <property type="project" value="UniProtKB-KW"/>
</dbReference>
<comment type="similarity">
    <text evidence="4">Belongs to the peptidase M1 family.</text>
</comment>
<dbReference type="GO" id="GO:0006508">
    <property type="term" value="P:proteolysis"/>
    <property type="evidence" value="ECO:0007669"/>
    <property type="project" value="UniProtKB-KW"/>
</dbReference>
<accession>A0ABD0YXR6</accession>
<reference evidence="17 18" key="1">
    <citation type="submission" date="2024-07" db="EMBL/GenBank/DDBJ databases">
        <title>Chromosome-level genome assembly of the water stick insect Ranatra chinensis (Heteroptera: Nepidae).</title>
        <authorList>
            <person name="Liu X."/>
        </authorList>
    </citation>
    <scope>NUCLEOTIDE SEQUENCE [LARGE SCALE GENOMIC DNA]</scope>
    <source>
        <strain evidence="17">Cailab_2021Rc</strain>
        <tissue evidence="17">Muscle</tissue>
    </source>
</reference>
<evidence type="ECO:0000256" key="10">
    <source>
        <dbReference type="ARBA" id="ARBA00022723"/>
    </source>
</evidence>
<evidence type="ECO:0000256" key="13">
    <source>
        <dbReference type="ARBA" id="ARBA00022837"/>
    </source>
</evidence>
<evidence type="ECO:0000256" key="4">
    <source>
        <dbReference type="ARBA" id="ARBA00010136"/>
    </source>
</evidence>
<evidence type="ECO:0000256" key="12">
    <source>
        <dbReference type="ARBA" id="ARBA00022833"/>
    </source>
</evidence>
<dbReference type="SUPFAM" id="SSF55486">
    <property type="entry name" value="Metalloproteases ('zincins'), catalytic domain"/>
    <property type="match status" value="1"/>
</dbReference>
<comment type="caution">
    <text evidence="17">The sequence shown here is derived from an EMBL/GenBank/DDBJ whole genome shotgun (WGS) entry which is preliminary data.</text>
</comment>
<evidence type="ECO:0000313" key="17">
    <source>
        <dbReference type="EMBL" id="KAL1140496.1"/>
    </source>
</evidence>
<keyword evidence="12" id="KW-0862">Zinc</keyword>
<evidence type="ECO:0000256" key="1">
    <source>
        <dbReference type="ARBA" id="ARBA00001703"/>
    </source>
</evidence>
<feature type="non-terminal residue" evidence="17">
    <location>
        <position position="1"/>
    </location>
</feature>
<evidence type="ECO:0000256" key="3">
    <source>
        <dbReference type="ARBA" id="ARBA00004609"/>
    </source>
</evidence>
<gene>
    <name evidence="17" type="ORF">AAG570_000428</name>
</gene>
<comment type="cofactor">
    <cofactor evidence="2">
        <name>Zn(2+)</name>
        <dbReference type="ChEBI" id="CHEBI:29105"/>
    </cofactor>
</comment>
<evidence type="ECO:0000256" key="8">
    <source>
        <dbReference type="ARBA" id="ARBA00022622"/>
    </source>
</evidence>
<dbReference type="InterPro" id="IPR050344">
    <property type="entry name" value="Peptidase_M1_aminopeptidases"/>
</dbReference>
<evidence type="ECO:0000256" key="9">
    <source>
        <dbReference type="ARBA" id="ARBA00022670"/>
    </source>
</evidence>
<name>A0ABD0YXR6_9HEMI</name>
<comment type="subunit">
    <text evidence="5">Homodimer; disulfide-linked.</text>
</comment>
<dbReference type="InterPro" id="IPR027268">
    <property type="entry name" value="Peptidase_M4/M1_CTD_sf"/>
</dbReference>
<keyword evidence="13" id="KW-0106">Calcium</keyword>
<dbReference type="GO" id="GO:0008237">
    <property type="term" value="F:metallopeptidase activity"/>
    <property type="evidence" value="ECO:0007669"/>
    <property type="project" value="UniProtKB-KW"/>
</dbReference>
<feature type="domain" description="Peptidase M1 membrane alanine aminopeptidase" evidence="16">
    <location>
        <begin position="52"/>
        <end position="155"/>
    </location>
</feature>
<dbReference type="PANTHER" id="PTHR11533:SF276">
    <property type="entry name" value="GLUTAMYL AMINOPEPTIDASE"/>
    <property type="match status" value="1"/>
</dbReference>
<dbReference type="GO" id="GO:0004230">
    <property type="term" value="F:glutamyl aminopeptidase activity"/>
    <property type="evidence" value="ECO:0007669"/>
    <property type="project" value="UniProtKB-EC"/>
</dbReference>
<dbReference type="EC" id="3.4.11.7" evidence="6"/>
<keyword evidence="8" id="KW-0325">Glycoprotein</keyword>
<dbReference type="GO" id="GO:0098552">
    <property type="term" value="C:side of membrane"/>
    <property type="evidence" value="ECO:0007669"/>
    <property type="project" value="UniProtKB-KW"/>
</dbReference>
<keyword evidence="11" id="KW-0378">Hydrolase</keyword>
<protein>
    <recommendedName>
        <fullName evidence="6">glutamyl aminopeptidase</fullName>
        <ecNumber evidence="6">3.4.11.7</ecNumber>
    </recommendedName>
</protein>
<dbReference type="PANTHER" id="PTHR11533">
    <property type="entry name" value="PROTEASE M1 ZINC METALLOPROTEASE"/>
    <property type="match status" value="1"/>
</dbReference>
<keyword evidence="18" id="KW-1185">Reference proteome</keyword>
<dbReference type="InterPro" id="IPR001930">
    <property type="entry name" value="Peptidase_M1"/>
</dbReference>
<evidence type="ECO:0000256" key="14">
    <source>
        <dbReference type="ARBA" id="ARBA00023049"/>
    </source>
</evidence>
<proteinExistence type="inferred from homology"/>
<keyword evidence="15" id="KW-0449">Lipoprotein</keyword>
<dbReference type="AlphaFoldDB" id="A0ABD0YXR6"/>
<dbReference type="EMBL" id="JBFDAA010000001">
    <property type="protein sequence ID" value="KAL1140496.1"/>
    <property type="molecule type" value="Genomic_DNA"/>
</dbReference>
<keyword evidence="9" id="KW-0645">Protease</keyword>
<dbReference type="PRINTS" id="PR00756">
    <property type="entry name" value="ALADIPTASE"/>
</dbReference>
<evidence type="ECO:0000256" key="5">
    <source>
        <dbReference type="ARBA" id="ARBA00011748"/>
    </source>
</evidence>
<keyword evidence="8" id="KW-0472">Membrane</keyword>
<dbReference type="Proteomes" id="UP001558652">
    <property type="component" value="Unassembled WGS sequence"/>
</dbReference>
<evidence type="ECO:0000256" key="6">
    <source>
        <dbReference type="ARBA" id="ARBA00012567"/>
    </source>
</evidence>
<comment type="subcellular location">
    <subcellularLocation>
        <location evidence="3">Cell membrane</location>
        <topology evidence="3">Lipid-anchor</topology>
        <topology evidence="3">GPI-anchor</topology>
    </subcellularLocation>
</comment>
<keyword evidence="8" id="KW-0336">GPI-anchor</keyword>
<evidence type="ECO:0000259" key="16">
    <source>
        <dbReference type="Pfam" id="PF01433"/>
    </source>
</evidence>
<dbReference type="Pfam" id="PF01433">
    <property type="entry name" value="Peptidase_M1"/>
    <property type="match status" value="1"/>
</dbReference>
<keyword evidence="10" id="KW-0479">Metal-binding</keyword>
<evidence type="ECO:0000256" key="15">
    <source>
        <dbReference type="ARBA" id="ARBA00023288"/>
    </source>
</evidence>
<evidence type="ECO:0000313" key="18">
    <source>
        <dbReference type="Proteomes" id="UP001558652"/>
    </source>
</evidence>
<keyword evidence="7" id="KW-0031">Aminopeptidase</keyword>
<keyword evidence="14" id="KW-0482">Metalloprotease</keyword>
<organism evidence="17 18">
    <name type="scientific">Ranatra chinensis</name>
    <dbReference type="NCBI Taxonomy" id="642074"/>
    <lineage>
        <taxon>Eukaryota</taxon>
        <taxon>Metazoa</taxon>
        <taxon>Ecdysozoa</taxon>
        <taxon>Arthropoda</taxon>
        <taxon>Hexapoda</taxon>
        <taxon>Insecta</taxon>
        <taxon>Pterygota</taxon>
        <taxon>Neoptera</taxon>
        <taxon>Paraneoptera</taxon>
        <taxon>Hemiptera</taxon>
        <taxon>Heteroptera</taxon>
        <taxon>Panheteroptera</taxon>
        <taxon>Nepomorpha</taxon>
        <taxon>Nepidae</taxon>
        <taxon>Ranatrinae</taxon>
        <taxon>Ranatra</taxon>
    </lineage>
</organism>
<sequence>DKLVSTFRPTPRIPAFLVAFLVSDLPAVSGTGNPMFRGMAVPQKLQDMTHAVNLGPRLARAMEAHLGLPYPHGLTELVALPRLIPVAMENWALFTFREGNVLYRPGVSTTLQGQNVARFVGHEVTHAWMGNPVTINWWDFLWLSEVFAMYYEYYLPSLVNTTVHSIRFH</sequence>
<evidence type="ECO:0000256" key="7">
    <source>
        <dbReference type="ARBA" id="ARBA00022438"/>
    </source>
</evidence>